<dbReference type="Proteomes" id="UP001160148">
    <property type="component" value="Unassembled WGS sequence"/>
</dbReference>
<name>A0AAV0VWW6_9HEMI</name>
<dbReference type="AlphaFoldDB" id="A0AAV0VWW6"/>
<evidence type="ECO:0000313" key="1">
    <source>
        <dbReference type="EMBL" id="CAI6348708.1"/>
    </source>
</evidence>
<evidence type="ECO:0000313" key="2">
    <source>
        <dbReference type="Proteomes" id="UP001160148"/>
    </source>
</evidence>
<gene>
    <name evidence="1" type="ORF">MEUPH1_LOCUS5359</name>
</gene>
<sequence>MHLIYINSLEVIQHSIKTGIFYCQTSEGTDTRQDSVANPNSQNTWNLKCTLLRMCSNNIAFPTLLCFRPTRCDCRFSTE</sequence>
<comment type="caution">
    <text evidence="1">The sequence shown here is derived from an EMBL/GenBank/DDBJ whole genome shotgun (WGS) entry which is preliminary data.</text>
</comment>
<protein>
    <submittedName>
        <fullName evidence="1">Uncharacterized protein</fullName>
    </submittedName>
</protein>
<accession>A0AAV0VWW6</accession>
<keyword evidence="2" id="KW-1185">Reference proteome</keyword>
<dbReference type="EMBL" id="CARXXK010000001">
    <property type="protein sequence ID" value="CAI6348708.1"/>
    <property type="molecule type" value="Genomic_DNA"/>
</dbReference>
<proteinExistence type="predicted"/>
<organism evidence="1 2">
    <name type="scientific">Macrosiphum euphorbiae</name>
    <name type="common">potato aphid</name>
    <dbReference type="NCBI Taxonomy" id="13131"/>
    <lineage>
        <taxon>Eukaryota</taxon>
        <taxon>Metazoa</taxon>
        <taxon>Ecdysozoa</taxon>
        <taxon>Arthropoda</taxon>
        <taxon>Hexapoda</taxon>
        <taxon>Insecta</taxon>
        <taxon>Pterygota</taxon>
        <taxon>Neoptera</taxon>
        <taxon>Paraneoptera</taxon>
        <taxon>Hemiptera</taxon>
        <taxon>Sternorrhyncha</taxon>
        <taxon>Aphidomorpha</taxon>
        <taxon>Aphidoidea</taxon>
        <taxon>Aphididae</taxon>
        <taxon>Macrosiphini</taxon>
        <taxon>Macrosiphum</taxon>
    </lineage>
</organism>
<reference evidence="1 2" key="1">
    <citation type="submission" date="2023-01" db="EMBL/GenBank/DDBJ databases">
        <authorList>
            <person name="Whitehead M."/>
        </authorList>
    </citation>
    <scope>NUCLEOTIDE SEQUENCE [LARGE SCALE GENOMIC DNA]</scope>
</reference>